<organism evidence="1 2">
    <name type="scientific">Homarus americanus</name>
    <name type="common">American lobster</name>
    <dbReference type="NCBI Taxonomy" id="6706"/>
    <lineage>
        <taxon>Eukaryota</taxon>
        <taxon>Metazoa</taxon>
        <taxon>Ecdysozoa</taxon>
        <taxon>Arthropoda</taxon>
        <taxon>Crustacea</taxon>
        <taxon>Multicrustacea</taxon>
        <taxon>Malacostraca</taxon>
        <taxon>Eumalacostraca</taxon>
        <taxon>Eucarida</taxon>
        <taxon>Decapoda</taxon>
        <taxon>Pleocyemata</taxon>
        <taxon>Astacidea</taxon>
        <taxon>Nephropoidea</taxon>
        <taxon>Nephropidae</taxon>
        <taxon>Homarus</taxon>
    </lineage>
</organism>
<accession>A0A8J5TMR8</accession>
<sequence length="82" mass="9372">MTPPAELCDGWPLDPQTTLQGLCWVRKFLVKAQTWPAAAWAEAPCRLRTVMATTPKKSAIRNRINKNTWSKMMSAVGIMWRR</sequence>
<reference evidence="1" key="1">
    <citation type="journal article" date="2021" name="Sci. Adv.">
        <title>The American lobster genome reveals insights on longevity, neural, and immune adaptations.</title>
        <authorList>
            <person name="Polinski J.M."/>
            <person name="Zimin A.V."/>
            <person name="Clark K.F."/>
            <person name="Kohn A.B."/>
            <person name="Sadowski N."/>
            <person name="Timp W."/>
            <person name="Ptitsyn A."/>
            <person name="Khanna P."/>
            <person name="Romanova D.Y."/>
            <person name="Williams P."/>
            <person name="Greenwood S.J."/>
            <person name="Moroz L.L."/>
            <person name="Walt D.R."/>
            <person name="Bodnar A.G."/>
        </authorList>
    </citation>
    <scope>NUCLEOTIDE SEQUENCE</scope>
    <source>
        <strain evidence="1">GMGI-L3</strain>
    </source>
</reference>
<dbReference type="AlphaFoldDB" id="A0A8J5TMR8"/>
<evidence type="ECO:0000313" key="1">
    <source>
        <dbReference type="EMBL" id="KAG7177675.1"/>
    </source>
</evidence>
<protein>
    <submittedName>
        <fullName evidence="1">Uncharacterized protein</fullName>
    </submittedName>
</protein>
<evidence type="ECO:0000313" key="2">
    <source>
        <dbReference type="Proteomes" id="UP000747542"/>
    </source>
</evidence>
<proteinExistence type="predicted"/>
<dbReference type="EMBL" id="JAHLQT010001931">
    <property type="protein sequence ID" value="KAG7177675.1"/>
    <property type="molecule type" value="Genomic_DNA"/>
</dbReference>
<name>A0A8J5TMR8_HOMAM</name>
<gene>
    <name evidence="1" type="ORF">Hamer_G008327</name>
</gene>
<comment type="caution">
    <text evidence="1">The sequence shown here is derived from an EMBL/GenBank/DDBJ whole genome shotgun (WGS) entry which is preliminary data.</text>
</comment>
<dbReference type="Proteomes" id="UP000747542">
    <property type="component" value="Unassembled WGS sequence"/>
</dbReference>
<keyword evidence="2" id="KW-1185">Reference proteome</keyword>